<dbReference type="Proteomes" id="UP000006898">
    <property type="component" value="Chromosome"/>
</dbReference>
<dbReference type="EMBL" id="FP565575">
    <property type="protein sequence ID" value="CBE69020.1"/>
    <property type="molecule type" value="Genomic_DNA"/>
</dbReference>
<name>D5MGY9_METO1</name>
<sequence>MLADFDTGALSNHHLASALSYFSVIHLRDHAVAHGDSTHQPLP</sequence>
<organism evidence="1 2">
    <name type="scientific">Methylomirabilis oxygeniifera</name>
    <dbReference type="NCBI Taxonomy" id="671143"/>
    <lineage>
        <taxon>Bacteria</taxon>
        <taxon>Candidatus Methylomirabilota</taxon>
        <taxon>Candidatus Methylomirabilia</taxon>
        <taxon>Candidatus Methylomirabilales</taxon>
        <taxon>Candidatus Methylomirabilaceae</taxon>
        <taxon>Candidatus Methylomirabilis</taxon>
    </lineage>
</organism>
<evidence type="ECO:0000313" key="2">
    <source>
        <dbReference type="Proteomes" id="UP000006898"/>
    </source>
</evidence>
<protein>
    <submittedName>
        <fullName evidence="1">Uncharacterized protein</fullName>
    </submittedName>
</protein>
<dbReference type="STRING" id="671143.DAMO_1970"/>
<dbReference type="HOGENOM" id="CLU_3231142_0_0_0"/>
<evidence type="ECO:0000313" key="1">
    <source>
        <dbReference type="EMBL" id="CBE69020.1"/>
    </source>
</evidence>
<dbReference type="KEGG" id="mox:DAMO_1970"/>
<reference evidence="1 2" key="1">
    <citation type="journal article" date="2010" name="Nature">
        <title>Nitrite-driven anaerobic methane oxidation by oxygenic bacteria.</title>
        <authorList>
            <person name="Ettwig K.F."/>
            <person name="Butler M.K."/>
            <person name="Le Paslier D."/>
            <person name="Pelletier E."/>
            <person name="Mangenot S."/>
            <person name="Kuypers M.M.M."/>
            <person name="Schreiber F."/>
            <person name="Dutilh B.E."/>
            <person name="Zedelius J."/>
            <person name="de Beer D."/>
            <person name="Gloerich J."/>
            <person name="Wessels H.J.C.T."/>
            <person name="van Allen T."/>
            <person name="Luesken F."/>
            <person name="Wu M."/>
            <person name="van de Pas-Schoonen K.T."/>
            <person name="Op den Camp H.J.M."/>
            <person name="Janssen-Megens E.M."/>
            <person name="Francoijs K-J."/>
            <person name="Stunnenberg H."/>
            <person name="Weissenbach J."/>
            <person name="Jetten M.S.M."/>
            <person name="Strous M."/>
        </authorList>
    </citation>
    <scope>NUCLEOTIDE SEQUENCE [LARGE SCALE GENOMIC DNA]</scope>
</reference>
<accession>D5MGY9</accession>
<gene>
    <name evidence="1" type="ORF">DAMO_1970</name>
</gene>
<dbReference type="AlphaFoldDB" id="D5MGY9"/>
<proteinExistence type="predicted"/>